<sequence>MEVFILYIILFSGFILLLNKDAILNYRRQILWILLLGMYGSFSVLGYNFFLPKDAIFMVSPLGILVFVIMTILMSAFIISIFILIDLLKSRLIQGKEKIDSIHIKIFFCQSFIMFAIIWTVFLILVFPGIFNVDSFFLLHSIVYKKFNNYFSAFFLWILNIFYKIIPNPFFPILSQVLFAAWVFSLWTTEFYRKKISRKIIWITSGLFALYPPVAIFIVNLFRDVPYSLVIVWLVYFIYQIVFNDRYDRRLIFIFGLVTPLVHFFRQNGIIVVVGIIIFILFYRPTKRKILYFFLGLIISYTAYQTIWTLTKTGPDRSKNLPSLVVTAISNSYIYRSGLHSPAARDWVEKSGNTVQWISTSNESCPVNPFHNVPLFLLNSTNERWNSVVYHEMSKKDIMLTYFSLWRYDFKLNLRTRLNLIANFWSINIPDSAIGLYLVSTLDKTNNYETPNINIHFRRPDFIMKIHHFLQTKSILYFIGGGFYTFLLLIIILYILCYQNKQKLWLLVPWFCNFLSLFAASTAVQYRYIWIGLPMLIIMVGMVFIHNKKN</sequence>
<feature type="transmembrane region" description="Helical" evidence="1">
    <location>
        <begin position="504"/>
        <end position="522"/>
    </location>
</feature>
<feature type="transmembrane region" description="Helical" evidence="1">
    <location>
        <begin position="200"/>
        <end position="218"/>
    </location>
</feature>
<name>A0A1I1DPK2_BREAD</name>
<reference evidence="3" key="1">
    <citation type="submission" date="2016-10" db="EMBL/GenBank/DDBJ databases">
        <authorList>
            <person name="Varghese N."/>
            <person name="Submissions S."/>
        </authorList>
    </citation>
    <scope>NUCLEOTIDE SEQUENCE [LARGE SCALE GENOMIC DNA]</scope>
    <source>
        <strain evidence="3">ATCC 43811</strain>
    </source>
</reference>
<accession>A0A1I1DPK2</accession>
<keyword evidence="1" id="KW-0472">Membrane</keyword>
<keyword evidence="1" id="KW-1133">Transmembrane helix</keyword>
<dbReference type="Proteomes" id="UP000240042">
    <property type="component" value="Unassembled WGS sequence"/>
</dbReference>
<feature type="transmembrane region" description="Helical" evidence="1">
    <location>
        <begin position="30"/>
        <end position="50"/>
    </location>
</feature>
<evidence type="ECO:0000256" key="1">
    <source>
        <dbReference type="SAM" id="Phobius"/>
    </source>
</evidence>
<evidence type="ECO:0000313" key="3">
    <source>
        <dbReference type="Proteomes" id="UP000240042"/>
    </source>
</evidence>
<feature type="transmembrane region" description="Helical" evidence="1">
    <location>
        <begin position="6"/>
        <end position="23"/>
    </location>
</feature>
<protein>
    <recommendedName>
        <fullName evidence="4">Dolichyl-phosphate-mannose-protein mannosyltransferase</fullName>
    </recommendedName>
</protein>
<proteinExistence type="predicted"/>
<dbReference type="AlphaFoldDB" id="A0A1I1DPK2"/>
<feature type="transmembrane region" description="Helical" evidence="1">
    <location>
        <begin position="106"/>
        <end position="127"/>
    </location>
</feature>
<feature type="transmembrane region" description="Helical" evidence="1">
    <location>
        <begin position="62"/>
        <end position="85"/>
    </location>
</feature>
<gene>
    <name evidence="2" type="ORF">SAMN02745150_00691</name>
</gene>
<keyword evidence="3" id="KW-1185">Reference proteome</keyword>
<feature type="transmembrane region" description="Helical" evidence="1">
    <location>
        <begin position="263"/>
        <end position="283"/>
    </location>
</feature>
<evidence type="ECO:0000313" key="2">
    <source>
        <dbReference type="EMBL" id="SFB76747.1"/>
    </source>
</evidence>
<dbReference type="RefSeq" id="WP_092318659.1">
    <property type="nucleotide sequence ID" value="NZ_FOKY01000003.1"/>
</dbReference>
<organism evidence="2 3">
    <name type="scientific">Brevinema andersonii</name>
    <dbReference type="NCBI Taxonomy" id="34097"/>
    <lineage>
        <taxon>Bacteria</taxon>
        <taxon>Pseudomonadati</taxon>
        <taxon>Spirochaetota</taxon>
        <taxon>Spirochaetia</taxon>
        <taxon>Brevinematales</taxon>
        <taxon>Brevinemataceae</taxon>
        <taxon>Brevinema</taxon>
    </lineage>
</organism>
<feature type="transmembrane region" description="Helical" evidence="1">
    <location>
        <begin position="528"/>
        <end position="545"/>
    </location>
</feature>
<feature type="transmembrane region" description="Helical" evidence="1">
    <location>
        <begin position="170"/>
        <end position="188"/>
    </location>
</feature>
<feature type="transmembrane region" description="Helical" evidence="1">
    <location>
        <begin position="290"/>
        <end position="310"/>
    </location>
</feature>
<keyword evidence="1" id="KW-0812">Transmembrane</keyword>
<feature type="transmembrane region" description="Helical" evidence="1">
    <location>
        <begin position="147"/>
        <end position="163"/>
    </location>
</feature>
<feature type="transmembrane region" description="Helical" evidence="1">
    <location>
        <begin position="475"/>
        <end position="497"/>
    </location>
</feature>
<dbReference type="STRING" id="34097.SAMN02745150_00691"/>
<feature type="transmembrane region" description="Helical" evidence="1">
    <location>
        <begin position="225"/>
        <end position="243"/>
    </location>
</feature>
<dbReference type="EMBL" id="FOKY01000003">
    <property type="protein sequence ID" value="SFB76747.1"/>
    <property type="molecule type" value="Genomic_DNA"/>
</dbReference>
<evidence type="ECO:0008006" key="4">
    <source>
        <dbReference type="Google" id="ProtNLM"/>
    </source>
</evidence>